<feature type="transmembrane region" description="Helical" evidence="5">
    <location>
        <begin position="288"/>
        <end position="307"/>
    </location>
</feature>
<proteinExistence type="predicted"/>
<feature type="transmembrane region" description="Helical" evidence="5">
    <location>
        <begin position="150"/>
        <end position="171"/>
    </location>
</feature>
<evidence type="ECO:0000313" key="7">
    <source>
        <dbReference type="EMBL" id="OGY44440.1"/>
    </source>
</evidence>
<keyword evidence="3 5" id="KW-1133">Transmembrane helix</keyword>
<feature type="transmembrane region" description="Helical" evidence="5">
    <location>
        <begin position="73"/>
        <end position="98"/>
    </location>
</feature>
<feature type="transmembrane region" description="Helical" evidence="5">
    <location>
        <begin position="451"/>
        <end position="470"/>
    </location>
</feature>
<evidence type="ECO:0000256" key="5">
    <source>
        <dbReference type="SAM" id="Phobius"/>
    </source>
</evidence>
<feature type="transmembrane region" description="Helical" evidence="5">
    <location>
        <begin position="266"/>
        <end position="282"/>
    </location>
</feature>
<keyword evidence="2 5" id="KW-0812">Transmembrane</keyword>
<feature type="transmembrane region" description="Helical" evidence="5">
    <location>
        <begin position="125"/>
        <end position="144"/>
    </location>
</feature>
<keyword evidence="4 5" id="KW-0472">Membrane</keyword>
<feature type="transmembrane region" description="Helical" evidence="5">
    <location>
        <begin position="12"/>
        <end position="30"/>
    </location>
</feature>
<dbReference type="Pfam" id="PF04932">
    <property type="entry name" value="Wzy_C"/>
    <property type="match status" value="1"/>
</dbReference>
<evidence type="ECO:0000313" key="8">
    <source>
        <dbReference type="Proteomes" id="UP000178930"/>
    </source>
</evidence>
<comment type="caution">
    <text evidence="7">The sequence shown here is derived from an EMBL/GenBank/DDBJ whole genome shotgun (WGS) entry which is preliminary data.</text>
</comment>
<feature type="transmembrane region" description="Helical" evidence="5">
    <location>
        <begin position="191"/>
        <end position="215"/>
    </location>
</feature>
<dbReference type="AlphaFoldDB" id="A0A1G1XXY3"/>
<evidence type="ECO:0000256" key="2">
    <source>
        <dbReference type="ARBA" id="ARBA00022692"/>
    </source>
</evidence>
<feature type="transmembrane region" description="Helical" evidence="5">
    <location>
        <begin position="37"/>
        <end position="61"/>
    </location>
</feature>
<evidence type="ECO:0000256" key="1">
    <source>
        <dbReference type="ARBA" id="ARBA00004141"/>
    </source>
</evidence>
<feature type="transmembrane region" description="Helical" evidence="5">
    <location>
        <begin position="235"/>
        <end position="254"/>
    </location>
</feature>
<accession>A0A1G1XXY3</accession>
<comment type="subcellular location">
    <subcellularLocation>
        <location evidence="1">Membrane</location>
        <topology evidence="1">Multi-pass membrane protein</topology>
    </subcellularLocation>
</comment>
<dbReference type="PANTHER" id="PTHR37422:SF13">
    <property type="entry name" value="LIPOPOLYSACCHARIDE BIOSYNTHESIS PROTEIN PA4999-RELATED"/>
    <property type="match status" value="1"/>
</dbReference>
<feature type="transmembrane region" description="Helical" evidence="5">
    <location>
        <begin position="314"/>
        <end position="332"/>
    </location>
</feature>
<feature type="transmembrane region" description="Helical" evidence="5">
    <location>
        <begin position="415"/>
        <end position="439"/>
    </location>
</feature>
<sequence length="500" mass="56908">MEFNFFGKTFQWIFLLIILAELLSLTVYLLPPLNQAAFFIILGITLILALIKLDYGIYIVLTELFIGGHGHLFAIDINGLTISIRIGLFLMILMAWVVKSQISNLKSQNYTSKIKTKSYKLEAKSLIYFLLFITILIGIINGLLNNNPANVFFDTNAWFYFALLPVFLTTLKEKQKIENILQILTGATTYLSLKTIAVLFLFAQNFAGIGGWFYHWIRASGVGEVTYISGTLFRIFFQSQLYVLIGFFIVLTFLINQLKIKDWKKILPPILYLYLTSLVIFISQSRSYWVGVAAALIFLIILGTWRLKIKLKKIALLITAIAVVLISQFYLIEFITGNYAGNLVAQRFKNLPQEAAGISRLNQLKPLSQAIFQKLIFGWGFGKTLTYESRDPRVLQTHPDGIYTTYAFEWGYLDIWLKLGLFGLVAYLTLISYLFYLGIQKSKVKSQNSNSKFKIINVGLLIGLIALVITNIFSPYLNHPLGIGYIILVTAIFNEHKLEF</sequence>
<evidence type="ECO:0000259" key="6">
    <source>
        <dbReference type="Pfam" id="PF04932"/>
    </source>
</evidence>
<dbReference type="STRING" id="1797532.A2729_02135"/>
<name>A0A1G1XXY3_9BACT</name>
<protein>
    <recommendedName>
        <fullName evidence="6">O-antigen ligase-related domain-containing protein</fullName>
    </recommendedName>
</protein>
<dbReference type="InterPro" id="IPR051533">
    <property type="entry name" value="WaaL-like"/>
</dbReference>
<gene>
    <name evidence="7" type="ORF">A2729_02135</name>
</gene>
<evidence type="ECO:0000256" key="3">
    <source>
        <dbReference type="ARBA" id="ARBA00022989"/>
    </source>
</evidence>
<organism evidence="7 8">
    <name type="scientific">Candidatus Buchananbacteria bacterium RIFCSPHIGHO2_01_FULL_39_14</name>
    <dbReference type="NCBI Taxonomy" id="1797532"/>
    <lineage>
        <taxon>Bacteria</taxon>
        <taxon>Candidatus Buchananiibacteriota</taxon>
    </lineage>
</organism>
<dbReference type="EMBL" id="MHIB01000016">
    <property type="protein sequence ID" value="OGY44440.1"/>
    <property type="molecule type" value="Genomic_DNA"/>
</dbReference>
<reference evidence="7 8" key="1">
    <citation type="journal article" date="2016" name="Nat. Commun.">
        <title>Thousands of microbial genomes shed light on interconnected biogeochemical processes in an aquifer system.</title>
        <authorList>
            <person name="Anantharaman K."/>
            <person name="Brown C.T."/>
            <person name="Hug L.A."/>
            <person name="Sharon I."/>
            <person name="Castelle C.J."/>
            <person name="Probst A.J."/>
            <person name="Thomas B.C."/>
            <person name="Singh A."/>
            <person name="Wilkins M.J."/>
            <person name="Karaoz U."/>
            <person name="Brodie E.L."/>
            <person name="Williams K.H."/>
            <person name="Hubbard S.S."/>
            <person name="Banfield J.F."/>
        </authorList>
    </citation>
    <scope>NUCLEOTIDE SEQUENCE [LARGE SCALE GENOMIC DNA]</scope>
</reference>
<dbReference type="Proteomes" id="UP000178930">
    <property type="component" value="Unassembled WGS sequence"/>
</dbReference>
<evidence type="ECO:0000256" key="4">
    <source>
        <dbReference type="ARBA" id="ARBA00023136"/>
    </source>
</evidence>
<feature type="domain" description="O-antigen ligase-related" evidence="6">
    <location>
        <begin position="273"/>
        <end position="428"/>
    </location>
</feature>
<dbReference type="GO" id="GO:0016020">
    <property type="term" value="C:membrane"/>
    <property type="evidence" value="ECO:0007669"/>
    <property type="project" value="UniProtKB-SubCell"/>
</dbReference>
<dbReference type="InterPro" id="IPR007016">
    <property type="entry name" value="O-antigen_ligase-rel_domated"/>
</dbReference>
<dbReference type="PANTHER" id="PTHR37422">
    <property type="entry name" value="TEICHURONIC ACID BIOSYNTHESIS PROTEIN TUAE"/>
    <property type="match status" value="1"/>
</dbReference>